<feature type="domain" description="Endo-alpha-N-acetylgalactosaminidase" evidence="1">
    <location>
        <begin position="286"/>
        <end position="577"/>
    </location>
</feature>
<dbReference type="GO" id="GO:0030246">
    <property type="term" value="F:carbohydrate binding"/>
    <property type="evidence" value="ECO:0007669"/>
    <property type="project" value="InterPro"/>
</dbReference>
<dbReference type="Pfam" id="PF21466">
    <property type="entry name" value="GH101_dom-5"/>
    <property type="match status" value="1"/>
</dbReference>
<dbReference type="EMBL" id="PCHJ01000018">
    <property type="protein sequence ID" value="PKV08231.1"/>
    <property type="molecule type" value="Genomic_DNA"/>
</dbReference>
<dbReference type="InterPro" id="IPR040502">
    <property type="entry name" value="GH101_dom-6"/>
</dbReference>
<keyword evidence="6" id="KW-0645">Protease</keyword>
<name>A0A2N3R8X0_9BIFI</name>
<feature type="domain" description="Endo-alpha-N-acetylgalactosaminidase" evidence="3">
    <location>
        <begin position="925"/>
        <end position="1112"/>
    </location>
</feature>
<evidence type="ECO:0000313" key="6">
    <source>
        <dbReference type="EMBL" id="PKV08231.1"/>
    </source>
</evidence>
<dbReference type="Proteomes" id="UP000233731">
    <property type="component" value="Unassembled WGS sequence"/>
</dbReference>
<dbReference type="Gene3D" id="2.60.120.260">
    <property type="entry name" value="Galactose-binding domain-like"/>
    <property type="match status" value="2"/>
</dbReference>
<evidence type="ECO:0000259" key="5">
    <source>
        <dbReference type="Pfam" id="PF21466"/>
    </source>
</evidence>
<evidence type="ECO:0000259" key="3">
    <source>
        <dbReference type="Pfam" id="PF17974"/>
    </source>
</evidence>
<accession>A0A2N3R8X0</accession>
<dbReference type="InterPro" id="IPR025706">
    <property type="entry name" value="Endoa_GalNAc"/>
</dbReference>
<evidence type="ECO:0000259" key="4">
    <source>
        <dbReference type="Pfam" id="PF18080"/>
    </source>
</evidence>
<sequence>MGGTIMGGHQPIARPGTVGSWETLHTKVMEVHLRPDFPSVIDYRLQAPQAERTMLGQVRDLRLVAINGVEIELGPDQVQLERENETSLVYRLHVIAAGQGIDAVLAVRISVEDASLRFEVISIGNQAGPDHPVQTVAFPGQCLISVTSTQADAEFTGARMSADVSISGDVHRAVTEQMEEDPIGQDYMYGFLSADGLSAGLWSNSEHDGTTASKTGTGGAQNTRVMTVRDQVDGVTVLGLTSAPWICNRVVQDSHGRSYTVGETDKPAMAVALAGDLNDDGVVNWQDGAIAFRHIMNNPYGSDDIPDQVARRIAMNFGSQAQNPFMTTLDNVKRVALATDGLGQSVLLKGYGNEGHDSGHPDYDDIGRRMGGVKDMNTLMDRGKAYGARFGVHVNVDEMFPEARAFSEDMIRRDDKGGLCYGWNWLDQTVGIDGIYDLASGARRERFAALAREVGDRMDFVYVDVWGDGTSGEEDSWQTRQLSKILTDNGWGIGTEYASANEYDAAFQHWSLDLTYGSPHDKGENSQVMRFLRNHQKDSWIGDHRAFGGAANAPLLGGYSMKDFEGWQGRNDFDAYMDNLYTCDLSTKFIQHFRIMAWYNDPINVDSVHDSTRNQGNEQIELVNDQGDRLIISRGSNDQTSPAYRERTMRLNGRAVLVGDLEANDPKADKSGSETGTGAGEGAYLLPWVWNANTGDLLGPDEQKLYHWNTAGGSTTWELPESWSDASTVIVYRLTDQGRSEPREIPVVQGSLTLDAKPRTPYLVCRHAGQGVQVDWSGEHLVDAGFNGGERLFQSVWSVKGPGRASITKGQCANSMLRLEGSVCAVQPLTSLVPGRRYALYLGLDNRGGRVELSVEADQGGVLARNMSGPSIAKNYVKAYAHNTDTPTTDGSSYFQNAYLFFTAPKGGQTRLTLAHEGDSVAYFDDIRLVENGYDGISLDQDGHLAELTCDFEDNVQGIWPFVVAGAEGVEDNRIHLAQLHEPFTQAGWDVKRIDDVLQGNWSLKVNGLNGRRALLFQTIPQNVPFAPGRHYRVSFDYQCGSDGIYALATGRGEYPGEDLNLYPLHKALGVTARCEFELTGDPNGDTWFGIYSTDRQPDLEGSSGSEANMAGYQDLVVDNLWITSL</sequence>
<dbReference type="GO" id="GO:0033926">
    <property type="term" value="F:endo-alpha-N-acetylgalactosaminidase activity"/>
    <property type="evidence" value="ECO:0007669"/>
    <property type="project" value="InterPro"/>
</dbReference>
<dbReference type="InterPro" id="IPR013780">
    <property type="entry name" value="Glyco_hydro_b"/>
</dbReference>
<dbReference type="AlphaFoldDB" id="A0A2N3R8X0"/>
<dbReference type="InterPro" id="IPR035364">
    <property type="entry name" value="Beta_sandwich_GH101"/>
</dbReference>
<comment type="caution">
    <text evidence="6">The sequence shown here is derived from an EMBL/GenBank/DDBJ whole genome shotgun (WGS) entry which is preliminary data.</text>
</comment>
<dbReference type="Pfam" id="PF17451">
    <property type="entry name" value="Glyco_hyd_101C"/>
    <property type="match status" value="1"/>
</dbReference>
<reference evidence="6 7" key="1">
    <citation type="submission" date="2017-10" db="EMBL/GenBank/DDBJ databases">
        <title>Bifidobacterium genomics.</title>
        <authorList>
            <person name="Lugli G.A."/>
            <person name="Milani C."/>
            <person name="Mancabelli L."/>
        </authorList>
    </citation>
    <scope>NUCLEOTIDE SEQUENCE [LARGE SCALE GENOMIC DNA]</scope>
    <source>
        <strain evidence="6 7">1460B</strain>
    </source>
</reference>
<dbReference type="Pfam" id="PF12905">
    <property type="entry name" value="Glyco_hydro_101"/>
    <property type="match status" value="1"/>
</dbReference>
<gene>
    <name evidence="6" type="ORF">CQR44_1588</name>
</gene>
<feature type="domain" description="Galactose mutarotase-like fold" evidence="4">
    <location>
        <begin position="25"/>
        <end position="285"/>
    </location>
</feature>
<evidence type="ECO:0000313" key="7">
    <source>
        <dbReference type="Proteomes" id="UP000233731"/>
    </source>
</evidence>
<dbReference type="Pfam" id="PF18080">
    <property type="entry name" value="Gal_mutarotas_3"/>
    <property type="match status" value="1"/>
</dbReference>
<keyword evidence="6" id="KW-0378">Hydrolase</keyword>
<dbReference type="InterPro" id="IPR014718">
    <property type="entry name" value="GH-type_carb-bd"/>
</dbReference>
<dbReference type="GO" id="GO:0006508">
    <property type="term" value="P:proteolysis"/>
    <property type="evidence" value="ECO:0007669"/>
    <property type="project" value="UniProtKB-KW"/>
</dbReference>
<dbReference type="Pfam" id="PF17974">
    <property type="entry name" value="GalBD_like"/>
    <property type="match status" value="1"/>
</dbReference>
<dbReference type="GO" id="GO:0008233">
    <property type="term" value="F:peptidase activity"/>
    <property type="evidence" value="ECO:0007669"/>
    <property type="project" value="UniProtKB-KW"/>
</dbReference>
<dbReference type="InterPro" id="IPR049314">
    <property type="entry name" value="GH101_dom-5"/>
</dbReference>
<dbReference type="Gene3D" id="2.60.40.1180">
    <property type="entry name" value="Golgi alpha-mannosidase II"/>
    <property type="match status" value="1"/>
</dbReference>
<protein>
    <submittedName>
        <fullName evidence="6">Serine protease</fullName>
    </submittedName>
</protein>
<dbReference type="CDD" id="cd14244">
    <property type="entry name" value="GH_101_like"/>
    <property type="match status" value="1"/>
</dbReference>
<proteinExistence type="predicted"/>
<feature type="domain" description="Endo-alpha-N-acetylgalactosaminidase" evidence="5">
    <location>
        <begin position="782"/>
        <end position="924"/>
    </location>
</feature>
<organism evidence="6 7">
    <name type="scientific">Bifidobacterium asteroides</name>
    <dbReference type="NCBI Taxonomy" id="1684"/>
    <lineage>
        <taxon>Bacteria</taxon>
        <taxon>Bacillati</taxon>
        <taxon>Actinomycetota</taxon>
        <taxon>Actinomycetes</taxon>
        <taxon>Bifidobacteriales</taxon>
        <taxon>Bifidobacteriaceae</taxon>
        <taxon>Bifidobacterium</taxon>
    </lineage>
</organism>
<dbReference type="RefSeq" id="WP_101433060.1">
    <property type="nucleotide sequence ID" value="NZ_PCHJ01000018.1"/>
</dbReference>
<feature type="domain" description="Glycosyl hydrolase 101 beta-sandwich" evidence="2">
    <location>
        <begin position="584"/>
        <end position="739"/>
    </location>
</feature>
<evidence type="ECO:0000259" key="2">
    <source>
        <dbReference type="Pfam" id="PF17451"/>
    </source>
</evidence>
<dbReference type="Gene3D" id="3.20.20.80">
    <property type="entry name" value="Glycosidases"/>
    <property type="match status" value="1"/>
</dbReference>
<dbReference type="InterPro" id="IPR040633">
    <property type="entry name" value="Gal_mutarotas_3"/>
</dbReference>
<dbReference type="Gene3D" id="2.70.98.10">
    <property type="match status" value="1"/>
</dbReference>
<evidence type="ECO:0000259" key="1">
    <source>
        <dbReference type="Pfam" id="PF12905"/>
    </source>
</evidence>